<feature type="repeat" description="TPR" evidence="5">
    <location>
        <begin position="302"/>
        <end position="335"/>
    </location>
</feature>
<dbReference type="PROSITE" id="PS00170">
    <property type="entry name" value="CSA_PPIASE_1"/>
    <property type="match status" value="1"/>
</dbReference>
<dbReference type="GO" id="GO:0005737">
    <property type="term" value="C:cytoplasm"/>
    <property type="evidence" value="ECO:0007669"/>
    <property type="project" value="TreeGrafter"/>
</dbReference>
<protein>
    <recommendedName>
        <fullName evidence="2">peptidylprolyl isomerase</fullName>
        <ecNumber evidence="2">5.2.1.8</ecNumber>
    </recommendedName>
</protein>
<evidence type="ECO:0000256" key="2">
    <source>
        <dbReference type="ARBA" id="ARBA00013194"/>
    </source>
</evidence>
<evidence type="ECO:0000256" key="4">
    <source>
        <dbReference type="ARBA" id="ARBA00023235"/>
    </source>
</evidence>
<evidence type="ECO:0000313" key="7">
    <source>
        <dbReference type="EMBL" id="ORX49318.1"/>
    </source>
</evidence>
<evidence type="ECO:0000313" key="8">
    <source>
        <dbReference type="Proteomes" id="UP000193719"/>
    </source>
</evidence>
<dbReference type="STRING" id="1754191.A0A1Y1V820"/>
<dbReference type="CDD" id="cd01926">
    <property type="entry name" value="cyclophilin_ABH_like"/>
    <property type="match status" value="1"/>
</dbReference>
<gene>
    <name evidence="7" type="ORF">BCR36DRAFT_412834</name>
</gene>
<dbReference type="GO" id="GO:0016018">
    <property type="term" value="F:cyclosporin A binding"/>
    <property type="evidence" value="ECO:0007669"/>
    <property type="project" value="TreeGrafter"/>
</dbReference>
<reference evidence="7 8" key="1">
    <citation type="submission" date="2016-08" db="EMBL/GenBank/DDBJ databases">
        <title>Genomes of anaerobic fungi encode conserved fungal cellulosomes for biomass hydrolysis.</title>
        <authorList>
            <consortium name="DOE Joint Genome Institute"/>
            <person name="Haitjema C.H."/>
            <person name="Gilmore S.P."/>
            <person name="Henske J.K."/>
            <person name="Solomon K.V."/>
            <person name="De Groot R."/>
            <person name="Kuo A."/>
            <person name="Mondo S.J."/>
            <person name="Salamov A.A."/>
            <person name="Labutti K."/>
            <person name="Zhao Z."/>
            <person name="Chiniquy J."/>
            <person name="Barry K."/>
            <person name="Brewer H.M."/>
            <person name="Purvine S.O."/>
            <person name="Wright A.T."/>
            <person name="Boxma B."/>
            <person name="Van Alen T."/>
            <person name="Hackstein J.H."/>
            <person name="Baker S.E."/>
            <person name="Grigoriev I.V."/>
            <person name="O'Malley M.A."/>
        </authorList>
    </citation>
    <scope>NUCLEOTIDE SEQUENCE [LARGE SCALE GENOMIC DNA]</scope>
    <source>
        <strain evidence="8">finn</strain>
    </source>
</reference>
<dbReference type="InterPro" id="IPR019734">
    <property type="entry name" value="TPR_rpt"/>
</dbReference>
<dbReference type="EC" id="5.2.1.8" evidence="2"/>
<keyword evidence="4 7" id="KW-0413">Isomerase</keyword>
<dbReference type="PROSITE" id="PS50005">
    <property type="entry name" value="TPR"/>
    <property type="match status" value="1"/>
</dbReference>
<organism evidence="7 8">
    <name type="scientific">Piromyces finnis</name>
    <dbReference type="NCBI Taxonomy" id="1754191"/>
    <lineage>
        <taxon>Eukaryota</taxon>
        <taxon>Fungi</taxon>
        <taxon>Fungi incertae sedis</taxon>
        <taxon>Chytridiomycota</taxon>
        <taxon>Chytridiomycota incertae sedis</taxon>
        <taxon>Neocallimastigomycetes</taxon>
        <taxon>Neocallimastigales</taxon>
        <taxon>Neocallimastigaceae</taxon>
        <taxon>Piromyces</taxon>
    </lineage>
</organism>
<dbReference type="EMBL" id="MCFH01000024">
    <property type="protein sequence ID" value="ORX49318.1"/>
    <property type="molecule type" value="Genomic_DNA"/>
</dbReference>
<evidence type="ECO:0000259" key="6">
    <source>
        <dbReference type="PROSITE" id="PS50072"/>
    </source>
</evidence>
<dbReference type="InterPro" id="IPR011990">
    <property type="entry name" value="TPR-like_helical_dom_sf"/>
</dbReference>
<dbReference type="SUPFAM" id="SSF50891">
    <property type="entry name" value="Cyclophilin-like"/>
    <property type="match status" value="1"/>
</dbReference>
<dbReference type="InterPro" id="IPR002130">
    <property type="entry name" value="Cyclophilin-type_PPIase_dom"/>
</dbReference>
<dbReference type="SUPFAM" id="SSF48452">
    <property type="entry name" value="TPR-like"/>
    <property type="match status" value="1"/>
</dbReference>
<dbReference type="PANTHER" id="PTHR11071:SF561">
    <property type="entry name" value="PEPTIDYL-PROLYL CIS-TRANS ISOMERASE D-RELATED"/>
    <property type="match status" value="1"/>
</dbReference>
<keyword evidence="8" id="KW-1185">Reference proteome</keyword>
<dbReference type="GO" id="GO:0003755">
    <property type="term" value="F:peptidyl-prolyl cis-trans isomerase activity"/>
    <property type="evidence" value="ECO:0007669"/>
    <property type="project" value="UniProtKB-KW"/>
</dbReference>
<accession>A0A1Y1V820</accession>
<name>A0A1Y1V820_9FUNG</name>
<proteinExistence type="predicted"/>
<keyword evidence="3" id="KW-0697">Rotamase</keyword>
<dbReference type="Pfam" id="PF00160">
    <property type="entry name" value="Pro_isomerase"/>
    <property type="match status" value="1"/>
</dbReference>
<keyword evidence="5" id="KW-0802">TPR repeat</keyword>
<dbReference type="SMART" id="SM00028">
    <property type="entry name" value="TPR"/>
    <property type="match status" value="3"/>
</dbReference>
<comment type="caution">
    <text evidence="7">The sequence shown here is derived from an EMBL/GenBank/DDBJ whole genome shotgun (WGS) entry which is preliminary data.</text>
</comment>
<dbReference type="PANTHER" id="PTHR11071">
    <property type="entry name" value="PEPTIDYL-PROLYL CIS-TRANS ISOMERASE"/>
    <property type="match status" value="1"/>
</dbReference>
<evidence type="ECO:0000256" key="1">
    <source>
        <dbReference type="ARBA" id="ARBA00000971"/>
    </source>
</evidence>
<dbReference type="Gene3D" id="2.40.100.10">
    <property type="entry name" value="Cyclophilin-like"/>
    <property type="match status" value="1"/>
</dbReference>
<dbReference type="Gene3D" id="1.25.40.10">
    <property type="entry name" value="Tetratricopeptide repeat domain"/>
    <property type="match status" value="1"/>
</dbReference>
<feature type="domain" description="PPIase cyclophilin-type" evidence="6">
    <location>
        <begin position="8"/>
        <end position="173"/>
    </location>
</feature>
<dbReference type="FunFam" id="2.40.100.10:FF:000009">
    <property type="entry name" value="Peptidyl-prolyl cis-trans isomerase D"/>
    <property type="match status" value="1"/>
</dbReference>
<dbReference type="PROSITE" id="PS50072">
    <property type="entry name" value="CSA_PPIASE_2"/>
    <property type="match status" value="1"/>
</dbReference>
<dbReference type="OrthoDB" id="407558at2759"/>
<dbReference type="Proteomes" id="UP000193719">
    <property type="component" value="Unassembled WGS sequence"/>
</dbReference>
<comment type="catalytic activity">
    <reaction evidence="1">
        <text>[protein]-peptidylproline (omega=180) = [protein]-peptidylproline (omega=0)</text>
        <dbReference type="Rhea" id="RHEA:16237"/>
        <dbReference type="Rhea" id="RHEA-COMP:10747"/>
        <dbReference type="Rhea" id="RHEA-COMP:10748"/>
        <dbReference type="ChEBI" id="CHEBI:83833"/>
        <dbReference type="ChEBI" id="CHEBI:83834"/>
        <dbReference type="EC" id="5.2.1.8"/>
    </reaction>
</comment>
<evidence type="ECO:0000256" key="5">
    <source>
        <dbReference type="PROSITE-ProRule" id="PRU00339"/>
    </source>
</evidence>
<dbReference type="GO" id="GO:0006457">
    <property type="term" value="P:protein folding"/>
    <property type="evidence" value="ECO:0007669"/>
    <property type="project" value="InterPro"/>
</dbReference>
<reference evidence="7 8" key="2">
    <citation type="submission" date="2016-08" db="EMBL/GenBank/DDBJ databases">
        <title>Pervasive Adenine N6-methylation of Active Genes in Fungi.</title>
        <authorList>
            <consortium name="DOE Joint Genome Institute"/>
            <person name="Mondo S.J."/>
            <person name="Dannebaum R.O."/>
            <person name="Kuo R.C."/>
            <person name="Labutti K."/>
            <person name="Haridas S."/>
            <person name="Kuo A."/>
            <person name="Salamov A."/>
            <person name="Ahrendt S.R."/>
            <person name="Lipzen A."/>
            <person name="Sullivan W."/>
            <person name="Andreopoulos W.B."/>
            <person name="Clum A."/>
            <person name="Lindquist E."/>
            <person name="Daum C."/>
            <person name="Ramamoorthy G.K."/>
            <person name="Gryganskyi A."/>
            <person name="Culley D."/>
            <person name="Magnuson J.K."/>
            <person name="James T.Y."/>
            <person name="O'Malley M.A."/>
            <person name="Stajich J.E."/>
            <person name="Spatafora J.W."/>
            <person name="Visel A."/>
            <person name="Grigoriev I.V."/>
        </authorList>
    </citation>
    <scope>NUCLEOTIDE SEQUENCE [LARGE SCALE GENOMIC DNA]</scope>
    <source>
        <strain evidence="8">finn</strain>
    </source>
</reference>
<dbReference type="AlphaFoldDB" id="A0A1Y1V820"/>
<evidence type="ECO:0000256" key="3">
    <source>
        <dbReference type="ARBA" id="ARBA00023110"/>
    </source>
</evidence>
<dbReference type="InterPro" id="IPR020892">
    <property type="entry name" value="Cyclophilin-type_PPIase_CS"/>
</dbReference>
<dbReference type="PRINTS" id="PR00153">
    <property type="entry name" value="CSAPPISMRASE"/>
</dbReference>
<sequence length="366" mass="40966">MTEHSTVFFDITIGGENEGRIVMELFDDVVPKTCANFKALCTGEKGNSPISGIPLCYKGSIFHRVIKNFMIQGGDFTNFNGTGGESIYGEKFEDENFEKKHESEGLLSMANAGKNTNGSQFFITTTKTPHLDGKHVVFGKVIKGMSVVREIENQSTNSSDRPDKDCVISDCGVWTPDMGCGEDESDGVPDWPEDYDGDKEPENLHEIAIKVKANGNELFKAGEYAKAIKKYKKSMRYIMEYLFEEPTAEKPAHPLMNEFDNFRMVLYSNIAAAYLKLKKSSDVIENCNAIIDHETSTVALKAKSYYRRGQANESINNFKEALEDYTKANELLNGSDKAISNAIKLVNYKIQQQAKKEKAMYAKLFS</sequence>
<dbReference type="InterPro" id="IPR029000">
    <property type="entry name" value="Cyclophilin-like_dom_sf"/>
</dbReference>